<dbReference type="RefSeq" id="WP_184807831.1">
    <property type="nucleotide sequence ID" value="NZ_JACIIZ010000030.1"/>
</dbReference>
<reference evidence="3 4" key="1">
    <citation type="submission" date="2020-08" db="EMBL/GenBank/DDBJ databases">
        <title>Genomic Encyclopedia of Type Strains, Phase IV (KMG-IV): sequencing the most valuable type-strain genomes for metagenomic binning, comparative biology and taxonomic classification.</title>
        <authorList>
            <person name="Goeker M."/>
        </authorList>
    </citation>
    <scope>NUCLEOTIDE SEQUENCE [LARGE SCALE GENOMIC DNA]</scope>
    <source>
        <strain evidence="3 4">DSM 22198</strain>
    </source>
</reference>
<evidence type="ECO:0000313" key="3">
    <source>
        <dbReference type="EMBL" id="MBB6255320.1"/>
    </source>
</evidence>
<dbReference type="AlphaFoldDB" id="A0A7X0B401"/>
<protein>
    <submittedName>
        <fullName evidence="3">CubicO group peptidase (Beta-lactamase class C family)</fullName>
    </submittedName>
</protein>
<evidence type="ECO:0000256" key="1">
    <source>
        <dbReference type="ARBA" id="ARBA00022801"/>
    </source>
</evidence>
<dbReference type="PANTHER" id="PTHR43283:SF11">
    <property type="entry name" value="BETA-LACTAMASE-RELATED DOMAIN-CONTAINING PROTEIN"/>
    <property type="match status" value="1"/>
</dbReference>
<keyword evidence="1" id="KW-0378">Hydrolase</keyword>
<feature type="domain" description="Beta-lactamase-related" evidence="2">
    <location>
        <begin position="72"/>
        <end position="342"/>
    </location>
</feature>
<accession>A0A7X0B401</accession>
<organism evidence="3 4">
    <name type="scientific">Nitrospirillum iridis</name>
    <dbReference type="NCBI Taxonomy" id="765888"/>
    <lineage>
        <taxon>Bacteria</taxon>
        <taxon>Pseudomonadati</taxon>
        <taxon>Pseudomonadota</taxon>
        <taxon>Alphaproteobacteria</taxon>
        <taxon>Rhodospirillales</taxon>
        <taxon>Azospirillaceae</taxon>
        <taxon>Nitrospirillum</taxon>
    </lineage>
</organism>
<evidence type="ECO:0000313" key="4">
    <source>
        <dbReference type="Proteomes" id="UP000539175"/>
    </source>
</evidence>
<dbReference type="Gene3D" id="3.40.710.10">
    <property type="entry name" value="DD-peptidase/beta-lactamase superfamily"/>
    <property type="match status" value="1"/>
</dbReference>
<evidence type="ECO:0000259" key="2">
    <source>
        <dbReference type="Pfam" id="PF00144"/>
    </source>
</evidence>
<comment type="caution">
    <text evidence="3">The sequence shown here is derived from an EMBL/GenBank/DDBJ whole genome shotgun (WGS) entry which is preliminary data.</text>
</comment>
<dbReference type="InterPro" id="IPR001466">
    <property type="entry name" value="Beta-lactam-related"/>
</dbReference>
<sequence length="366" mass="39783">MDTSGGTGQGAEAAEALRRLDGVIDQVRGWETPIPSDLAAFKLHENAVEYQEGPHAPLVGPLPPRGPATGLVIQRGRVVGQWGTPDRPDVAFSVTKTALSVVAGLAVADGLIDDLDRPVAERVALDAFATDWNRGITWRHLLTLTSEWSGSLWGIPDSIDWHRTVPKRPDDPPKGTWRVRQSPGSHWEFNDVRVNVLALALTRLVGEDLGDVLRRRVLDPLGAVDPWSWHGYTGSGIVIGDRSVPVVAGGGHWGGGLQISARDLGKLGQLHLARGRWNGDALLPDSWFDSIREATPQRPDFGLMWWTNRRGTIPALSEQAIWGSGIANLIVVEPAHDAVIVLRWYDVSRRDEILARILGALDGAAP</sequence>
<dbReference type="Proteomes" id="UP000539175">
    <property type="component" value="Unassembled WGS sequence"/>
</dbReference>
<dbReference type="PANTHER" id="PTHR43283">
    <property type="entry name" value="BETA-LACTAMASE-RELATED"/>
    <property type="match status" value="1"/>
</dbReference>
<dbReference type="InterPro" id="IPR012338">
    <property type="entry name" value="Beta-lactam/transpept-like"/>
</dbReference>
<dbReference type="SUPFAM" id="SSF56601">
    <property type="entry name" value="beta-lactamase/transpeptidase-like"/>
    <property type="match status" value="1"/>
</dbReference>
<proteinExistence type="predicted"/>
<dbReference type="Pfam" id="PF00144">
    <property type="entry name" value="Beta-lactamase"/>
    <property type="match status" value="1"/>
</dbReference>
<name>A0A7X0B401_9PROT</name>
<dbReference type="GO" id="GO:0016787">
    <property type="term" value="F:hydrolase activity"/>
    <property type="evidence" value="ECO:0007669"/>
    <property type="project" value="UniProtKB-KW"/>
</dbReference>
<gene>
    <name evidence="3" type="ORF">FHS74_005919</name>
</gene>
<dbReference type="InterPro" id="IPR050789">
    <property type="entry name" value="Diverse_Enzym_Activities"/>
</dbReference>
<dbReference type="EMBL" id="JACIIZ010000030">
    <property type="protein sequence ID" value="MBB6255320.1"/>
    <property type="molecule type" value="Genomic_DNA"/>
</dbReference>
<keyword evidence="4" id="KW-1185">Reference proteome</keyword>